<dbReference type="VEuPathDB" id="FungiDB:RhiirFUN_026540"/>
<dbReference type="AlphaFoldDB" id="U9TII5"/>
<evidence type="ECO:0000313" key="1">
    <source>
        <dbReference type="EMBL" id="ESA06103.1"/>
    </source>
</evidence>
<name>U9TII5_RHIID</name>
<accession>U9TII5</accession>
<organism evidence="1">
    <name type="scientific">Rhizophagus irregularis (strain DAOM 181602 / DAOM 197198 / MUCL 43194)</name>
    <name type="common">Arbuscular mycorrhizal fungus</name>
    <name type="synonym">Glomus intraradices</name>
    <dbReference type="NCBI Taxonomy" id="747089"/>
    <lineage>
        <taxon>Eukaryota</taxon>
        <taxon>Fungi</taxon>
        <taxon>Fungi incertae sedis</taxon>
        <taxon>Mucoromycota</taxon>
        <taxon>Glomeromycotina</taxon>
        <taxon>Glomeromycetes</taxon>
        <taxon>Glomerales</taxon>
        <taxon>Glomeraceae</taxon>
        <taxon>Rhizophagus</taxon>
    </lineage>
</organism>
<protein>
    <submittedName>
        <fullName evidence="1">Uncharacterized protein</fullName>
    </submittedName>
</protein>
<reference evidence="1" key="1">
    <citation type="submission" date="2013-07" db="EMBL/GenBank/DDBJ databases">
        <title>The genome of an arbuscular mycorrhizal fungus provides insights into the evolution of the oldest plant symbiosis.</title>
        <authorList>
            <consortium name="DOE Joint Genome Institute"/>
            <person name="Tisserant E."/>
            <person name="Malbreil M."/>
            <person name="Kuo A."/>
            <person name="Kohler A."/>
            <person name="Symeonidi A."/>
            <person name="Balestrini R."/>
            <person name="Charron P."/>
            <person name="Duensing N."/>
            <person name="Frei-dit-Frey N."/>
            <person name="Gianinazzi-Pearson V."/>
            <person name="Gilbert B."/>
            <person name="Handa Y."/>
            <person name="Hijri M."/>
            <person name="Kaul R."/>
            <person name="Kawaguchi M."/>
            <person name="Krajinski F."/>
            <person name="Lammers P."/>
            <person name="Lapierre D."/>
            <person name="Masclaux F.G."/>
            <person name="Murat C."/>
            <person name="Morin E."/>
            <person name="Ndikumana S."/>
            <person name="Pagni M."/>
            <person name="Petitpierre D."/>
            <person name="Requena N."/>
            <person name="Rosikiewicz P."/>
            <person name="Riley R."/>
            <person name="Saito K."/>
            <person name="San Clemente H."/>
            <person name="Shapiro H."/>
            <person name="van Tuinen D."/>
            <person name="Becard G."/>
            <person name="Bonfante P."/>
            <person name="Paszkowski U."/>
            <person name="Shachar-Hill Y."/>
            <person name="Young J.P."/>
            <person name="Sanders I.R."/>
            <person name="Henrissat B."/>
            <person name="Rensing S.A."/>
            <person name="Grigoriev I.V."/>
            <person name="Corradi N."/>
            <person name="Roux C."/>
            <person name="Martin F."/>
        </authorList>
    </citation>
    <scope>NUCLEOTIDE SEQUENCE</scope>
    <source>
        <strain evidence="1">DAOM 197198</strain>
    </source>
</reference>
<dbReference type="HOGENOM" id="CLU_1129583_0_0_1"/>
<dbReference type="EMBL" id="KI292073">
    <property type="protein sequence ID" value="ESA06103.1"/>
    <property type="molecule type" value="Genomic_DNA"/>
</dbReference>
<proteinExistence type="predicted"/>
<gene>
    <name evidence="1" type="ORF">GLOINDRAFT_34620</name>
</gene>
<sequence length="306" mass="36794">MWYGMGISLSANSKPFKGKNCWIRDAINLLKLEDIKQILEADQERLMKWEHFCVENEIGFNEKEITEEGTRKLKEKYLIKNFDKRKIHMKLFDENEKVTKKSLVTWNDEQGIPIFGEDKKKSQSKNYKRLGLHLVPRKDVIDMDNSPFLIKCEGCERNVGKKEKDNIRVIKRRLEGFNIKPYETLRNIIDKNKWVKNYSEEDKRDREFNFRIEMIDNLIKAENDFIEILKNSIYEREDFGIRRKVFWLVLDCLKIKSKIIGNLGNGRRIFDYLVTWIIRDEGNEERKEIRFTAKFEIKNVTNMKFF</sequence>